<dbReference type="Gene3D" id="1.10.3210.10">
    <property type="entry name" value="Hypothetical protein af1432"/>
    <property type="match status" value="1"/>
</dbReference>
<feature type="domain" description="HD/PDEase" evidence="3">
    <location>
        <begin position="90"/>
        <end position="242"/>
    </location>
</feature>
<reference evidence="4" key="1">
    <citation type="submission" date="2025-08" db="UniProtKB">
        <authorList>
            <consortium name="RefSeq"/>
        </authorList>
    </citation>
    <scope>IDENTIFICATION</scope>
</reference>
<dbReference type="RefSeq" id="XP_016983496.1">
    <property type="nucleotide sequence ID" value="XM_017128007.1"/>
</dbReference>
<protein>
    <submittedName>
        <fullName evidence="4">Deoxynucleoside triphosphate triphosphohydrolase SAMHD1 isoform X2</fullName>
    </submittedName>
</protein>
<dbReference type="PANTHER" id="PTHR11373:SF4">
    <property type="entry name" value="DEOXYNUCLEOSIDE TRIPHOSPHATE TRIPHOSPHOHYDROLASE SAMHD1"/>
    <property type="match status" value="1"/>
</dbReference>
<dbReference type="CDD" id="cd00077">
    <property type="entry name" value="HDc"/>
    <property type="match status" value="1"/>
</dbReference>
<dbReference type="SUPFAM" id="SSF109604">
    <property type="entry name" value="HD-domain/PDEase-like"/>
    <property type="match status" value="1"/>
</dbReference>
<accession>A0A6P4FDA8</accession>
<dbReference type="AlphaFoldDB" id="A0A6P4FDA8"/>
<dbReference type="PANTHER" id="PTHR11373">
    <property type="entry name" value="DEOXYNUCLEOSIDE TRIPHOSPHATE TRIPHOSPHOHYDROLASE"/>
    <property type="match status" value="1"/>
</dbReference>
<dbReference type="InterPro" id="IPR003607">
    <property type="entry name" value="HD/PDEase_dom"/>
</dbReference>
<evidence type="ECO:0000313" key="4">
    <source>
        <dbReference type="RefSeq" id="XP_016983496.1"/>
    </source>
</evidence>
<feature type="region of interest" description="Disordered" evidence="2">
    <location>
        <begin position="1"/>
        <end position="20"/>
    </location>
</feature>
<dbReference type="GO" id="GO:0005634">
    <property type="term" value="C:nucleus"/>
    <property type="evidence" value="ECO:0007669"/>
    <property type="project" value="TreeGrafter"/>
</dbReference>
<dbReference type="GO" id="GO:0006203">
    <property type="term" value="P:dGTP catabolic process"/>
    <property type="evidence" value="ECO:0007669"/>
    <property type="project" value="TreeGrafter"/>
</dbReference>
<name>A0A6P4FDA8_DRORH</name>
<sequence>MSTSAVIRSPAQRRRPLPIPLDPSNLKCPLLQQQQQQQQHGQQSMLIEDEVHGVIELPGHIQEIVQHPLFQRLKQVHQLGLIPWSVDKKANHKRYDHCLGAYKSAQDHLRAIERNSHYEPKLPDWCRQAVEIAALLHDIGHGPMSHVWELLSHHQFNHEENALACVDLIFNDASNQELVSLREDGSGRGVQLIKAVILGSSDSLSFPMMGHTYIFDIVHNRRCGLDVDKWDYLRRDNKRLQILSSAEMDFDDVFLKARISADGQRIEYRYQDYHRIYRLFEARTRLHIAAYQCPLTCAMDVIFVNAVQRLAPELLNIRSKDPDWLKLHDDHILNIIEMDPISRYLKEPQRIIEVSGNDCAESNIIRVNRRIPVAWEAMKSEEAFAFFGNKRKKRPINRCVNPTIINKCYKLE</sequence>
<dbReference type="OrthoDB" id="9991235at2759"/>
<dbReference type="SMART" id="SM00471">
    <property type="entry name" value="HDc"/>
    <property type="match status" value="1"/>
</dbReference>
<evidence type="ECO:0000256" key="1">
    <source>
        <dbReference type="ARBA" id="ARBA00005776"/>
    </source>
</evidence>
<dbReference type="InterPro" id="IPR050135">
    <property type="entry name" value="dGTPase-like"/>
</dbReference>
<gene>
    <name evidence="4" type="primary">LOC108047711</name>
</gene>
<evidence type="ECO:0000256" key="2">
    <source>
        <dbReference type="SAM" id="MobiDB-lite"/>
    </source>
</evidence>
<proteinExistence type="inferred from homology"/>
<organism evidence="4">
    <name type="scientific">Drosophila rhopaloa</name>
    <name type="common">Fruit fly</name>
    <dbReference type="NCBI Taxonomy" id="1041015"/>
    <lineage>
        <taxon>Eukaryota</taxon>
        <taxon>Metazoa</taxon>
        <taxon>Ecdysozoa</taxon>
        <taxon>Arthropoda</taxon>
        <taxon>Hexapoda</taxon>
        <taxon>Insecta</taxon>
        <taxon>Pterygota</taxon>
        <taxon>Neoptera</taxon>
        <taxon>Endopterygota</taxon>
        <taxon>Diptera</taxon>
        <taxon>Brachycera</taxon>
        <taxon>Muscomorpha</taxon>
        <taxon>Ephydroidea</taxon>
        <taxon>Drosophilidae</taxon>
        <taxon>Drosophila</taxon>
        <taxon>Sophophora</taxon>
    </lineage>
</organism>
<dbReference type="GO" id="GO:0008832">
    <property type="term" value="F:dGTPase activity"/>
    <property type="evidence" value="ECO:0007669"/>
    <property type="project" value="TreeGrafter"/>
</dbReference>
<comment type="similarity">
    <text evidence="1">Belongs to the SAMHD1 family.</text>
</comment>
<evidence type="ECO:0000259" key="3">
    <source>
        <dbReference type="SMART" id="SM00471"/>
    </source>
</evidence>